<gene>
    <name evidence="5" type="ORF">GJV85_11905</name>
</gene>
<evidence type="ECO:0000313" key="6">
    <source>
        <dbReference type="Proteomes" id="UP000671852"/>
    </source>
</evidence>
<reference evidence="5" key="2">
    <citation type="submission" date="2021-04" db="EMBL/GenBank/DDBJ databases">
        <title>Isolation and characterization of a novel species of the genus Sulfurimonas.</title>
        <authorList>
            <person name="Fukui M."/>
        </authorList>
    </citation>
    <scope>NUCLEOTIDE SEQUENCE</scope>
    <source>
        <strain evidence="5">H1576</strain>
    </source>
</reference>
<keyword evidence="3 4" id="KW-0732">Signal</keyword>
<accession>A0A975GDW5</accession>
<dbReference type="RefSeq" id="WP_207561599.1">
    <property type="nucleotide sequence ID" value="NZ_CP046072.1"/>
</dbReference>
<keyword evidence="6" id="KW-1185">Reference proteome</keyword>
<dbReference type="InterPro" id="IPR005318">
    <property type="entry name" value="OM_porin_bac"/>
</dbReference>
<keyword evidence="2" id="KW-0813">Transport</keyword>
<name>A0A975GDW5_9BACT</name>
<comment type="similarity">
    <text evidence="1">Belongs to the outer membrane porin (Opr) (TC 1.B.25) family.</text>
</comment>
<evidence type="ECO:0000256" key="3">
    <source>
        <dbReference type="ARBA" id="ARBA00022729"/>
    </source>
</evidence>
<evidence type="ECO:0000256" key="1">
    <source>
        <dbReference type="ARBA" id="ARBA00009075"/>
    </source>
</evidence>
<reference evidence="5" key="1">
    <citation type="submission" date="2019-11" db="EMBL/GenBank/DDBJ databases">
        <authorList>
            <person name="Kojima H."/>
        </authorList>
    </citation>
    <scope>NUCLEOTIDE SEQUENCE</scope>
    <source>
        <strain evidence="5">H1576</strain>
    </source>
</reference>
<feature type="signal peptide" evidence="4">
    <location>
        <begin position="1"/>
        <end position="17"/>
    </location>
</feature>
<evidence type="ECO:0000313" key="5">
    <source>
        <dbReference type="EMBL" id="QSZ42788.1"/>
    </source>
</evidence>
<evidence type="ECO:0000256" key="2">
    <source>
        <dbReference type="ARBA" id="ARBA00022448"/>
    </source>
</evidence>
<dbReference type="Proteomes" id="UP000671852">
    <property type="component" value="Chromosome"/>
</dbReference>
<dbReference type="EMBL" id="CP046072">
    <property type="protein sequence ID" value="QSZ42788.1"/>
    <property type="molecule type" value="Genomic_DNA"/>
</dbReference>
<dbReference type="PANTHER" id="PTHR34596:SF2">
    <property type="entry name" value="CHITOPORIN"/>
    <property type="match status" value="1"/>
</dbReference>
<dbReference type="GO" id="GO:0015288">
    <property type="term" value="F:porin activity"/>
    <property type="evidence" value="ECO:0007669"/>
    <property type="project" value="TreeGrafter"/>
</dbReference>
<organism evidence="5 6">
    <name type="scientific">Sulfurimonas aquatica</name>
    <dbReference type="NCBI Taxonomy" id="2672570"/>
    <lineage>
        <taxon>Bacteria</taxon>
        <taxon>Pseudomonadati</taxon>
        <taxon>Campylobacterota</taxon>
        <taxon>Epsilonproteobacteria</taxon>
        <taxon>Campylobacterales</taxon>
        <taxon>Sulfurimonadaceae</taxon>
        <taxon>Sulfurimonas</taxon>
    </lineage>
</organism>
<sequence length="445" mass="49128">MKYIIYALLLFSSTLLAATQAQNISELFDKANVNAKIKYYYIQTDKEKTNLPSTSAYANSVGGQFNMQTATLNGFSASTTFMTTNPFLLSPNVDTSIIAKDNGALGGDATEGFSTLGELYISYKNANINIDAGRKVIKSPLMNAKDVRMLPSAVSGIFASYTKNKNLKIEVVAINKFKQRTSNRFMGIIEHALGANRDAITESKNDYLAQVGVIYNRDDFNFRVYDDYANHFMNSIYLDSTLDMKIADNKLTLGAQYIRQDSIGNADKNLKNTGSLTGGKIIVVNAVAFKAELAIKSAKIGIDYSKVISNDNAHDSLVLPWDGTPLFTNMITSNNLFQSIYGNALKADSVYIGGTQGVKIFYNQKYDSFGFKGLSTTLAYLNSSNSRFFKDQNDYNAVIAYKHSQNFSIALKAILTYNDTLASELGSISQTDKLTQYRAIANYQF</sequence>
<dbReference type="KEGG" id="saqt:GJV85_11905"/>
<dbReference type="PANTHER" id="PTHR34596">
    <property type="entry name" value="CHITOPORIN"/>
    <property type="match status" value="1"/>
</dbReference>
<proteinExistence type="inferred from homology"/>
<dbReference type="Pfam" id="PF03573">
    <property type="entry name" value="OprD"/>
    <property type="match status" value="1"/>
</dbReference>
<protein>
    <submittedName>
        <fullName evidence="5">Outer membrane porin, OprD family</fullName>
    </submittedName>
</protein>
<feature type="chain" id="PRO_5037563637" evidence="4">
    <location>
        <begin position="18"/>
        <end position="445"/>
    </location>
</feature>
<evidence type="ECO:0000256" key="4">
    <source>
        <dbReference type="SAM" id="SignalP"/>
    </source>
</evidence>
<dbReference type="AlphaFoldDB" id="A0A975GDW5"/>
<dbReference type="Gene3D" id="2.40.160.10">
    <property type="entry name" value="Porin"/>
    <property type="match status" value="1"/>
</dbReference>
<dbReference type="GO" id="GO:0016020">
    <property type="term" value="C:membrane"/>
    <property type="evidence" value="ECO:0007669"/>
    <property type="project" value="InterPro"/>
</dbReference>
<dbReference type="InterPro" id="IPR023614">
    <property type="entry name" value="Porin_dom_sf"/>
</dbReference>